<feature type="coiled-coil region" evidence="4">
    <location>
        <begin position="1176"/>
        <end position="1203"/>
    </location>
</feature>
<feature type="repeat" description="TPR" evidence="3">
    <location>
        <begin position="2004"/>
        <end position="2037"/>
    </location>
</feature>
<feature type="repeat" description="TPR" evidence="3">
    <location>
        <begin position="1832"/>
        <end position="1865"/>
    </location>
</feature>
<feature type="repeat" description="TPR" evidence="3">
    <location>
        <begin position="2038"/>
        <end position="2071"/>
    </location>
</feature>
<organism evidence="6 7">
    <name type="scientific">Potamilus streckersoni</name>
    <dbReference type="NCBI Taxonomy" id="2493646"/>
    <lineage>
        <taxon>Eukaryota</taxon>
        <taxon>Metazoa</taxon>
        <taxon>Spiralia</taxon>
        <taxon>Lophotrochozoa</taxon>
        <taxon>Mollusca</taxon>
        <taxon>Bivalvia</taxon>
        <taxon>Autobranchia</taxon>
        <taxon>Heteroconchia</taxon>
        <taxon>Palaeoheterodonta</taxon>
        <taxon>Unionida</taxon>
        <taxon>Unionoidea</taxon>
        <taxon>Unionidae</taxon>
        <taxon>Ambleminae</taxon>
        <taxon>Lampsilini</taxon>
        <taxon>Potamilus</taxon>
    </lineage>
</organism>
<feature type="region of interest" description="Disordered" evidence="5">
    <location>
        <begin position="330"/>
        <end position="540"/>
    </location>
</feature>
<feature type="repeat" description="TPR" evidence="3">
    <location>
        <begin position="2106"/>
        <end position="2139"/>
    </location>
</feature>
<dbReference type="Gene3D" id="1.25.40.10">
    <property type="entry name" value="Tetratricopeptide repeat domain"/>
    <property type="match status" value="9"/>
</dbReference>
<feature type="compositionally biased region" description="Polar residues" evidence="5">
    <location>
        <begin position="447"/>
        <end position="473"/>
    </location>
</feature>
<keyword evidence="7" id="KW-1185">Reference proteome</keyword>
<dbReference type="Pfam" id="PF13181">
    <property type="entry name" value="TPR_8"/>
    <property type="match status" value="3"/>
</dbReference>
<feature type="region of interest" description="Disordered" evidence="5">
    <location>
        <begin position="183"/>
        <end position="218"/>
    </location>
</feature>
<keyword evidence="1" id="KW-0677">Repeat</keyword>
<feature type="repeat" description="TPR" evidence="3">
    <location>
        <begin position="1376"/>
        <end position="1409"/>
    </location>
</feature>
<dbReference type="Pfam" id="PF13432">
    <property type="entry name" value="TPR_16"/>
    <property type="match status" value="2"/>
</dbReference>
<feature type="repeat" description="TPR" evidence="3">
    <location>
        <begin position="1206"/>
        <end position="1239"/>
    </location>
</feature>
<feature type="compositionally biased region" description="Basic residues" evidence="5">
    <location>
        <begin position="347"/>
        <end position="358"/>
    </location>
</feature>
<dbReference type="PROSITE" id="PS50005">
    <property type="entry name" value="TPR"/>
    <property type="match status" value="12"/>
</dbReference>
<evidence type="ECO:0000313" key="6">
    <source>
        <dbReference type="EMBL" id="KAK3578051.1"/>
    </source>
</evidence>
<dbReference type="PANTHER" id="PTHR44858">
    <property type="entry name" value="TETRATRICOPEPTIDE REPEAT PROTEIN 6"/>
    <property type="match status" value="1"/>
</dbReference>
<feature type="region of interest" description="Disordered" evidence="5">
    <location>
        <begin position="627"/>
        <end position="648"/>
    </location>
</feature>
<sequence length="2177" mass="249701">MARREIYPSLRDERQTFRHGTNRSVELMLRQELDDLARKTISEIADRKEQIYAAPVSNEVRTARKLKPEFKPRKIASERKRKPVFHDDLMTKELKEPSFFLVPDIPPYNPLDKEPAEGLGKTRKYPFIKEDTHLTSELKKPRVTTLGVLPVKESYAVPGLKVVMEGKPVAEARDITLEEMVEANKLRPPTPGTPEEVDMGQEAEVEEEGKKQQEKKKPAILASEGTTAKMVLTARPPPYPPSTRTPRRRIKSPMKNGPTTGMSVASTEIMLPDESVYRQYDDIIAEMDIDLENVQTAVGEEKKLEEVKEGRGSGISSAAMSVQAMLEEARKIASPDAPPMYQIQTSPKKKEKKSAAKKTVKEKPKMKGKEKEEEGPKEKAPRGERTVDEIISSLRSQSRSGELSEADRMIQEIMDRVMSRASAGSMTSTPDTKKATEADQDVDEDTFTTSTVAHTPQSTVDGTVTSPSKSPSFSGDGLSSPYDEDEGSEDKKELEVPDAIEEEEEVDKVKSEAKDETASREEADAQRVKSAGQEHPSLLTSVLAPPVVELLVGIGDKDDEEEDGELMDIKKAYEDLLLPPNVTYEDLVSIKGKQVELEGRNPPRPGFKVPQKVPAQSSSVSFLSTWKPVAEREKTEREEKPPESPRNIHHFCTVTQDYQLPREFWHVGRKYHTPGKYHIGVPDQPYRFGSWGPENEFGELHESAVSHAPHVNDRKEEQERRLSAAARRVLQDVEKNKDKEGEDTLEAWQQRAETVFEQQPEVFVEGTAISLHSDESRLYWTPAPAKLDVAPARVKDILFPDYQPATMGPEAMEMQEVIEEEEEESSEEEEELKVKVEDRERVMDLERTLDRKYESCEDLTEYVRASRQNKQDIKEGKIFPYAKRKRMKSEIKEEAARAAEAEPEMAVPPSLVPKREMSDSEIFPEFPRLPRWNSCVDFTEEFDDTLMIPQDYNIAMEEIDRQKANVRQMKLRQIELTEQPQPEEEKMEGLRRVPPEMFNVDILKLHTAKTSKKDEMTPAEKALAAGRAYVILPKRKKKKQRSPVSMARLDEVERFLRQRPNRIRRRHSMIRIVKPIERELRVPVQVREGRKHSLPDILNFQEYGDKKGLKPDYNVREWVRDIWNIWFDEVFPPTPEDSEESEIEETGKDQKEEEKIKRKISISSSIPESLEYIEPLVENEENLDVLQILHEELEKLTEEMKDKPRAFDYCRRGALHRKLGYIKKAEKDLNKAIELEPMLLDAYWHRHLLFVLQDKKAQALEDLTYILKHSKQHSGAYRSMAEIYRRQGDITMAIVNYTQAIKLNPKDHEAYFQRAEMYEKRGDMLLALEDYGKATKIMPTRTDAILKHGMYYFEIGSWNNAINDFSDLLRVDPLNAEAHVLRGRAYANMGQWSLSVGDLSAAIHLNPNHWKAFYHRACILRKAYPKRALQDYSVSLLICDTEENVMSYLHRGILYNSMGRAEDAVPDFESVLKLNKDVACAHVNLGLILMHHYENYHRAIKKFTAAIKVDPTYVRAYVCRAEAYHKIHELSQALRDFTRAIHLRPDVHHYYMYRGQLVLEMGNYELASFCVRHASELQSDSSTLGQRPTQQAVVQSFLKNYDKAIEALETATRSKPTAAMFMLLGKTQMKAKNFKDSIRSFERALDEYKPYKPRDSWPIEAADSHYLIGICHQELGSHVDALEAFSNAIKLNPNYAEALYQRGISRMKMKLSKGIQDFNRALAINPKIFQAYLSRACYYGMKNLYTKAILNCNEAIKLQPQSVRAYLYRGALKYHIKAYELAIMDLTKATSIDSTCPLAYFNRAVCYQESKQYEKALTDYGIVLLLGEQLKIKVLINRGLLYFERKDFINALYDFKLAAVIDPNNHNILHTLGLCYHKLNQLKDAVEVFTKCIHSNQFFLDGIIARGNVHMDFGSKEGLMYARRDYERALKLDPLCLPARVNLAYTLQVSGKFMQAWKHFTIAISLKPNFKPALEGRAVINLQMSDTFAAFLDINAAIKVSATAELLTNRGVINQFMDDCVNAMRDYQAALQIDPTYALAYFNAANVYFHTRHFRQALDYYTKAVQHNSKDESAFLNRAITKVMLRDAKGALEDFKTAISLSPYSLHMYLNRGNLYASMQQHEKAEKDYSAALALHPDDPHILKRRADIRGKLGMRQEAIEDYKQAIEIQSRMRKEC</sequence>
<dbReference type="SUPFAM" id="SSF48452">
    <property type="entry name" value="TPR-like"/>
    <property type="match status" value="5"/>
</dbReference>
<feature type="compositionally biased region" description="Acidic residues" evidence="5">
    <location>
        <begin position="195"/>
        <end position="207"/>
    </location>
</feature>
<dbReference type="Proteomes" id="UP001195483">
    <property type="component" value="Unassembled WGS sequence"/>
</dbReference>
<feature type="region of interest" description="Disordered" evidence="5">
    <location>
        <begin position="232"/>
        <end position="263"/>
    </location>
</feature>
<feature type="repeat" description="TPR" evidence="3">
    <location>
        <begin position="1514"/>
        <end position="1547"/>
    </location>
</feature>
<feature type="repeat" description="TPR" evidence="3">
    <location>
        <begin position="1274"/>
        <end position="1307"/>
    </location>
</feature>
<evidence type="ECO:0000256" key="4">
    <source>
        <dbReference type="SAM" id="Coils"/>
    </source>
</evidence>
<comment type="caution">
    <text evidence="6">The sequence shown here is derived from an EMBL/GenBank/DDBJ whole genome shotgun (WGS) entry which is preliminary data.</text>
</comment>
<feature type="region of interest" description="Disordered" evidence="5">
    <location>
        <begin position="1133"/>
        <end position="1156"/>
    </location>
</feature>
<feature type="repeat" description="TPR" evidence="3">
    <location>
        <begin position="1342"/>
        <end position="1375"/>
    </location>
</feature>
<feature type="coiled-coil region" evidence="4">
    <location>
        <begin position="952"/>
        <end position="979"/>
    </location>
</feature>
<feature type="compositionally biased region" description="Basic and acidic residues" evidence="5">
    <location>
        <begin position="405"/>
        <end position="418"/>
    </location>
</feature>
<dbReference type="InterPro" id="IPR011990">
    <property type="entry name" value="TPR-like_helical_dom_sf"/>
</dbReference>
<feature type="coiled-coil region" evidence="4">
    <location>
        <begin position="811"/>
        <end position="839"/>
    </location>
</feature>
<evidence type="ECO:0000313" key="7">
    <source>
        <dbReference type="Proteomes" id="UP001195483"/>
    </source>
</evidence>
<dbReference type="SMART" id="SM00028">
    <property type="entry name" value="TPR"/>
    <property type="match status" value="24"/>
</dbReference>
<keyword evidence="4" id="KW-0175">Coiled coil</keyword>
<reference evidence="6" key="2">
    <citation type="journal article" date="2021" name="Genome Biol. Evol.">
        <title>Developing a high-quality reference genome for a parasitic bivalve with doubly uniparental inheritance (Bivalvia: Unionida).</title>
        <authorList>
            <person name="Smith C.H."/>
        </authorList>
    </citation>
    <scope>NUCLEOTIDE SEQUENCE</scope>
    <source>
        <strain evidence="6">CHS0354</strain>
        <tissue evidence="6">Mantle</tissue>
    </source>
</reference>
<proteinExistence type="predicted"/>
<feature type="compositionally biased region" description="Acidic residues" evidence="5">
    <location>
        <begin position="496"/>
        <end position="506"/>
    </location>
</feature>
<accession>A0AAE0RQW8</accession>
<reference evidence="6" key="3">
    <citation type="submission" date="2023-05" db="EMBL/GenBank/DDBJ databases">
        <authorList>
            <person name="Smith C.H."/>
        </authorList>
    </citation>
    <scope>NUCLEOTIDE SEQUENCE</scope>
    <source>
        <strain evidence="6">CHS0354</strain>
        <tissue evidence="6">Mantle</tissue>
    </source>
</reference>
<keyword evidence="2 3" id="KW-0802">TPR repeat</keyword>
<dbReference type="Pfam" id="PF00515">
    <property type="entry name" value="TPR_1"/>
    <property type="match status" value="2"/>
</dbReference>
<feature type="repeat" description="TPR" evidence="3">
    <location>
        <begin position="1308"/>
        <end position="1341"/>
    </location>
</feature>
<gene>
    <name evidence="6" type="ORF">CHS0354_039610</name>
</gene>
<dbReference type="PANTHER" id="PTHR44858:SF1">
    <property type="entry name" value="UDP-N-ACETYLGLUCOSAMINE--PEPTIDE N-ACETYLGLUCOSAMINYLTRANSFERASE SPINDLY-RELATED"/>
    <property type="match status" value="1"/>
</dbReference>
<dbReference type="InterPro" id="IPR050498">
    <property type="entry name" value="Ycf3"/>
</dbReference>
<evidence type="ECO:0000256" key="5">
    <source>
        <dbReference type="SAM" id="MobiDB-lite"/>
    </source>
</evidence>
<dbReference type="InterPro" id="IPR019734">
    <property type="entry name" value="TPR_rpt"/>
</dbReference>
<feature type="compositionally biased region" description="Basic and acidic residues" evidence="5">
    <location>
        <begin position="1145"/>
        <end position="1156"/>
    </location>
</feature>
<feature type="compositionally biased region" description="Basic and acidic residues" evidence="5">
    <location>
        <begin position="629"/>
        <end position="643"/>
    </location>
</feature>
<feature type="compositionally biased region" description="Basic and acidic residues" evidence="5">
    <location>
        <begin position="359"/>
        <end position="388"/>
    </location>
</feature>
<evidence type="ECO:0008006" key="8">
    <source>
        <dbReference type="Google" id="ProtNLM"/>
    </source>
</evidence>
<dbReference type="Pfam" id="PF13414">
    <property type="entry name" value="TPR_11"/>
    <property type="match status" value="1"/>
</dbReference>
<feature type="repeat" description="TPR" evidence="3">
    <location>
        <begin position="1445"/>
        <end position="1478"/>
    </location>
</feature>
<name>A0AAE0RQW8_9BIVA</name>
<feature type="compositionally biased region" description="Basic and acidic residues" evidence="5">
    <location>
        <begin position="507"/>
        <end position="527"/>
    </location>
</feature>
<reference evidence="6" key="1">
    <citation type="journal article" date="2021" name="Genome Biol. Evol.">
        <title>A High-Quality Reference Genome for a Parasitic Bivalve with Doubly Uniparental Inheritance (Bivalvia: Unionida).</title>
        <authorList>
            <person name="Smith C.H."/>
        </authorList>
    </citation>
    <scope>NUCLEOTIDE SEQUENCE</scope>
    <source>
        <strain evidence="6">CHS0354</strain>
    </source>
</reference>
<feature type="repeat" description="TPR" evidence="3">
    <location>
        <begin position="1662"/>
        <end position="1695"/>
    </location>
</feature>
<evidence type="ECO:0000256" key="2">
    <source>
        <dbReference type="ARBA" id="ARBA00022803"/>
    </source>
</evidence>
<feature type="compositionally biased region" description="Basic and acidic residues" evidence="5">
    <location>
        <begin position="208"/>
        <end position="217"/>
    </location>
</feature>
<protein>
    <recommendedName>
        <fullName evidence="8">Tetratricopeptide repeat protein 6</fullName>
    </recommendedName>
</protein>
<evidence type="ECO:0000256" key="1">
    <source>
        <dbReference type="ARBA" id="ARBA00022737"/>
    </source>
</evidence>
<dbReference type="EMBL" id="JAEAOA010002311">
    <property type="protein sequence ID" value="KAK3578051.1"/>
    <property type="molecule type" value="Genomic_DNA"/>
</dbReference>
<evidence type="ECO:0000256" key="3">
    <source>
        <dbReference type="PROSITE-ProRule" id="PRU00339"/>
    </source>
</evidence>